<name>A0A4R2K8T9_9PSEU</name>
<dbReference type="Proteomes" id="UP000295680">
    <property type="component" value="Unassembled WGS sequence"/>
</dbReference>
<feature type="domain" description="SnoaL-like" evidence="1">
    <location>
        <begin position="10"/>
        <end position="117"/>
    </location>
</feature>
<dbReference type="AlphaFoldDB" id="A0A4R2K8T9"/>
<sequence length="142" mass="16134">MYHAIVRAKVRKLWARIGQGDYHAAIAMAAPDVHFRFVGDAPPAADLTGRAEFEQWFRDLFALFPGLRITLTDLVVRGWPWRTTVVVRLTIVATLADGTPYRNEAVQWITLRWGRMVDDYVLEDTSRLADAVQRQHEAAALS</sequence>
<proteinExistence type="predicted"/>
<dbReference type="Pfam" id="PF12680">
    <property type="entry name" value="SnoaL_2"/>
    <property type="match status" value="1"/>
</dbReference>
<evidence type="ECO:0000313" key="3">
    <source>
        <dbReference type="Proteomes" id="UP000295680"/>
    </source>
</evidence>
<evidence type="ECO:0000313" key="2">
    <source>
        <dbReference type="EMBL" id="TCO62805.1"/>
    </source>
</evidence>
<dbReference type="EMBL" id="SLWS01000002">
    <property type="protein sequence ID" value="TCO62805.1"/>
    <property type="molecule type" value="Genomic_DNA"/>
</dbReference>
<keyword evidence="2" id="KW-0413">Isomerase</keyword>
<reference evidence="2 3" key="1">
    <citation type="submission" date="2019-03" db="EMBL/GenBank/DDBJ databases">
        <title>Genomic Encyclopedia of Type Strains, Phase IV (KMG-IV): sequencing the most valuable type-strain genomes for metagenomic binning, comparative biology and taxonomic classification.</title>
        <authorList>
            <person name="Goeker M."/>
        </authorList>
    </citation>
    <scope>NUCLEOTIDE SEQUENCE [LARGE SCALE GENOMIC DNA]</scope>
    <source>
        <strain evidence="2 3">DSM 45934</strain>
    </source>
</reference>
<evidence type="ECO:0000259" key="1">
    <source>
        <dbReference type="Pfam" id="PF12680"/>
    </source>
</evidence>
<dbReference type="RefSeq" id="WP_132114839.1">
    <property type="nucleotide sequence ID" value="NZ_SLWS01000002.1"/>
</dbReference>
<gene>
    <name evidence="2" type="ORF">EV192_102944</name>
</gene>
<keyword evidence="3" id="KW-1185">Reference proteome</keyword>
<protein>
    <submittedName>
        <fullName evidence="2">Ketosteroid isomerase-like protein</fullName>
    </submittedName>
</protein>
<dbReference type="InterPro" id="IPR032710">
    <property type="entry name" value="NTF2-like_dom_sf"/>
</dbReference>
<dbReference type="Gene3D" id="3.10.450.50">
    <property type="match status" value="1"/>
</dbReference>
<accession>A0A4R2K8T9</accession>
<comment type="caution">
    <text evidence="2">The sequence shown here is derived from an EMBL/GenBank/DDBJ whole genome shotgun (WGS) entry which is preliminary data.</text>
</comment>
<dbReference type="SUPFAM" id="SSF54427">
    <property type="entry name" value="NTF2-like"/>
    <property type="match status" value="1"/>
</dbReference>
<dbReference type="GO" id="GO:0016853">
    <property type="term" value="F:isomerase activity"/>
    <property type="evidence" value="ECO:0007669"/>
    <property type="project" value="UniProtKB-KW"/>
</dbReference>
<dbReference type="OrthoDB" id="2988503at2"/>
<organism evidence="2 3">
    <name type="scientific">Actinocrispum wychmicini</name>
    <dbReference type="NCBI Taxonomy" id="1213861"/>
    <lineage>
        <taxon>Bacteria</taxon>
        <taxon>Bacillati</taxon>
        <taxon>Actinomycetota</taxon>
        <taxon>Actinomycetes</taxon>
        <taxon>Pseudonocardiales</taxon>
        <taxon>Pseudonocardiaceae</taxon>
        <taxon>Actinocrispum</taxon>
    </lineage>
</organism>
<dbReference type="InterPro" id="IPR037401">
    <property type="entry name" value="SnoaL-like"/>
</dbReference>